<keyword evidence="3" id="KW-1185">Reference proteome</keyword>
<feature type="coiled-coil region" evidence="1">
    <location>
        <begin position="354"/>
        <end position="381"/>
    </location>
</feature>
<reference evidence="2 3" key="1">
    <citation type="submission" date="2024-05" db="EMBL/GenBank/DDBJ databases">
        <authorList>
            <person name="Duchaud E."/>
        </authorList>
    </citation>
    <scope>NUCLEOTIDE SEQUENCE [LARGE SCALE GENOMIC DNA]</scope>
    <source>
        <strain evidence="2">Ena-SAMPLE-TAB-13-05-2024-13:56:06:370-140305</strain>
    </source>
</reference>
<sequence length="527" mass="62108">MKFKNYSLIGLLIKKPTNYYQSFMLIFFISISSNLYSQSLDTLINKAELIYKDVKPNLWLLKNGENASLLLFGKDKENKTKNTNQLLIDLKKLQASQFLMDLGLVFKASANYNFRNIFEEETNLFNIGRVSMEVEWNILKNGFTHNKTKAKQLFNDIKGLKQKDLEESKILWRRQFRIDYSYVYNTEVLFLFEKFLEFENQYFDFLSSMYTQKLVKREPLIKVGNQIHILENQIEVIKKENAILKDKISVKAQELTKLSLFVLNIDDLELSKTIKEVKRFEKRNVLLEHRAINDLSLSLYAGQSYLIGKGKNIYFPNVGLRFRAPIRFNHRKKIIKTKIKLLESQFLDKSVGQQNRLITQVNSYNEKLKDLQNQYKNSEVISERIRILKVLKEELDNPETGLLILSLMEEKFKVLENIMQIKRQLYTILSHVFELHSEKNINKLIAPFVYNSKLNSETLMISSNSNYSLTFQIQLLKAKRQEVVYVVENDLKAINYLIKNKITYKTVKAKSYKTVANYIDKKLKNLF</sequence>
<evidence type="ECO:0000313" key="2">
    <source>
        <dbReference type="EMBL" id="CAL2107488.1"/>
    </source>
</evidence>
<dbReference type="EMBL" id="CAXJRC010000041">
    <property type="protein sequence ID" value="CAL2107488.1"/>
    <property type="molecule type" value="Genomic_DNA"/>
</dbReference>
<protein>
    <recommendedName>
        <fullName evidence="4">TolC family protein</fullName>
    </recommendedName>
</protein>
<dbReference type="RefSeq" id="WP_348739109.1">
    <property type="nucleotide sequence ID" value="NZ_CAXJRC010000041.1"/>
</dbReference>
<accession>A0ABP1FCL5</accession>
<keyword evidence="1" id="KW-0175">Coiled coil</keyword>
<organism evidence="2 3">
    <name type="scientific">Tenacibaculum vairaonense</name>
    <dbReference type="NCBI Taxonomy" id="3137860"/>
    <lineage>
        <taxon>Bacteria</taxon>
        <taxon>Pseudomonadati</taxon>
        <taxon>Bacteroidota</taxon>
        <taxon>Flavobacteriia</taxon>
        <taxon>Flavobacteriales</taxon>
        <taxon>Flavobacteriaceae</taxon>
        <taxon>Tenacibaculum</taxon>
    </lineage>
</organism>
<name>A0ABP1FCL5_9FLAO</name>
<evidence type="ECO:0000256" key="1">
    <source>
        <dbReference type="SAM" id="Coils"/>
    </source>
</evidence>
<proteinExistence type="predicted"/>
<evidence type="ECO:0000313" key="3">
    <source>
        <dbReference type="Proteomes" id="UP001497602"/>
    </source>
</evidence>
<gene>
    <name evidence="2" type="ORF">T190115A13A_40010</name>
</gene>
<evidence type="ECO:0008006" key="4">
    <source>
        <dbReference type="Google" id="ProtNLM"/>
    </source>
</evidence>
<dbReference type="Proteomes" id="UP001497602">
    <property type="component" value="Unassembled WGS sequence"/>
</dbReference>
<comment type="caution">
    <text evidence="2">The sequence shown here is derived from an EMBL/GenBank/DDBJ whole genome shotgun (WGS) entry which is preliminary data.</text>
</comment>